<dbReference type="Pfam" id="PF00394">
    <property type="entry name" value="Cu-oxidase"/>
    <property type="match status" value="1"/>
</dbReference>
<evidence type="ECO:0000259" key="5">
    <source>
        <dbReference type="Pfam" id="PF00394"/>
    </source>
</evidence>
<evidence type="ECO:0000256" key="4">
    <source>
        <dbReference type="ARBA" id="ARBA00023008"/>
    </source>
</evidence>
<dbReference type="PANTHER" id="PTHR11709">
    <property type="entry name" value="MULTI-COPPER OXIDASE"/>
    <property type="match status" value="1"/>
</dbReference>
<organism evidence="8 9">
    <name type="scientific">Verruconis gallopava</name>
    <dbReference type="NCBI Taxonomy" id="253628"/>
    <lineage>
        <taxon>Eukaryota</taxon>
        <taxon>Fungi</taxon>
        <taxon>Dikarya</taxon>
        <taxon>Ascomycota</taxon>
        <taxon>Pezizomycotina</taxon>
        <taxon>Dothideomycetes</taxon>
        <taxon>Pleosporomycetidae</taxon>
        <taxon>Venturiales</taxon>
        <taxon>Sympoventuriaceae</taxon>
        <taxon>Verruconis</taxon>
    </lineage>
</organism>
<accession>A0A0D1YIZ7</accession>
<dbReference type="GO" id="GO:0016491">
    <property type="term" value="F:oxidoreductase activity"/>
    <property type="evidence" value="ECO:0007669"/>
    <property type="project" value="UniProtKB-KW"/>
</dbReference>
<dbReference type="CDD" id="cd13901">
    <property type="entry name" value="CuRO_3_MaLCC_like"/>
    <property type="match status" value="1"/>
</dbReference>
<reference evidence="8 9" key="1">
    <citation type="submission" date="2015-01" db="EMBL/GenBank/DDBJ databases">
        <title>The Genome Sequence of Ochroconis gallopava CBS43764.</title>
        <authorList>
            <consortium name="The Broad Institute Genomics Platform"/>
            <person name="Cuomo C."/>
            <person name="de Hoog S."/>
            <person name="Gorbushina A."/>
            <person name="Stielow B."/>
            <person name="Teixiera M."/>
            <person name="Abouelleil A."/>
            <person name="Chapman S.B."/>
            <person name="Priest M."/>
            <person name="Young S.K."/>
            <person name="Wortman J."/>
            <person name="Nusbaum C."/>
            <person name="Birren B."/>
        </authorList>
    </citation>
    <scope>NUCLEOTIDE SEQUENCE [LARGE SCALE GENOMIC DNA]</scope>
    <source>
        <strain evidence="8 9">CBS 43764</strain>
    </source>
</reference>
<name>A0A0D1YIZ7_9PEZI</name>
<dbReference type="InterPro" id="IPR002355">
    <property type="entry name" value="Cu_oxidase_Cu_BS"/>
</dbReference>
<dbReference type="Proteomes" id="UP000053259">
    <property type="component" value="Unassembled WGS sequence"/>
</dbReference>
<dbReference type="Pfam" id="PF07731">
    <property type="entry name" value="Cu-oxidase_2"/>
    <property type="match status" value="1"/>
</dbReference>
<keyword evidence="4" id="KW-0186">Copper</keyword>
<evidence type="ECO:0000256" key="3">
    <source>
        <dbReference type="ARBA" id="ARBA00023002"/>
    </source>
</evidence>
<dbReference type="OrthoDB" id="2121828at2759"/>
<comment type="similarity">
    <text evidence="1">Belongs to the multicopper oxidase family.</text>
</comment>
<keyword evidence="3" id="KW-0560">Oxidoreductase</keyword>
<gene>
    <name evidence="8" type="ORF">PV09_07611</name>
</gene>
<evidence type="ECO:0000313" key="9">
    <source>
        <dbReference type="Proteomes" id="UP000053259"/>
    </source>
</evidence>
<dbReference type="InterPro" id="IPR045087">
    <property type="entry name" value="Cu-oxidase_fam"/>
</dbReference>
<dbReference type="AlphaFoldDB" id="A0A0D1YIZ7"/>
<dbReference type="EMBL" id="KN847559">
    <property type="protein sequence ID" value="KIW00852.1"/>
    <property type="molecule type" value="Genomic_DNA"/>
</dbReference>
<protein>
    <recommendedName>
        <fullName evidence="10">Laccase</fullName>
    </recommendedName>
</protein>
<dbReference type="HOGENOM" id="CLU_006504_3_2_1"/>
<sequence>MKLVQRFWTTVTGLLNIITFSPFHPDSARNQQIPFLDHDVLSVRGPSFKAPGRLRGTNETFTCEYPKMKGWVPCSTPQDRTCWLHNPTTGANFSIYSDYESIDETPLGITRYYNMTVGGPTSINVDGEDFDYAQLFDGKFPGPWIQACWGDRIVVNVSVSEDFPEGTSIHWHGLRQLNTTHMGHGVPGISQCPIAPGSYFVYNFTAMQYGSSWYHSHYSLQYANGLLGPLTIHGPSIAPYDEAPAKPLFISDWNHNDANARKGDLNATVLLGGIGNLTRNYPTAIPTEFHDPFNLTFIGGKKYLLRVINTAYNSAFLFTIDNHLLNVVSADFVPINNYTTDSTVVQIGQRYNVIVEANPQNLTESSVSNFWIRTYIMQDCRGNPDIIDRENYMKTGIIRYDESNMADPNTEPWADIDFNTCRDETGPTGEGLSPVLQWFPDAPSNPTEPTRIVQFMHTPPSIAPYPHAIFALETSEEKEFLPLRVDWQNITFLNLDNDGGWPTSWIVLPEDYTSSSWVYLTLSNPGEPHPIHLHGHDFAVLYQGTNYSGPSQLNLNNPPRRDVVNLPAVDTATGKPGTVIIAFKSDNPGPWLMHCHIADHASGGLALQIMEDREAANEIWKPGDSPALNAAGCLCDAWKTWCAKFGAAGCNTTTFQTDSGV</sequence>
<evidence type="ECO:0000259" key="7">
    <source>
        <dbReference type="Pfam" id="PF07732"/>
    </source>
</evidence>
<dbReference type="InterPro" id="IPR011707">
    <property type="entry name" value="Cu-oxidase-like_N"/>
</dbReference>
<proteinExistence type="inferred from homology"/>
<keyword evidence="2" id="KW-0479">Metal-binding</keyword>
<dbReference type="STRING" id="253628.A0A0D1YIZ7"/>
<dbReference type="Gene3D" id="2.60.40.420">
    <property type="entry name" value="Cupredoxins - blue copper proteins"/>
    <property type="match status" value="3"/>
</dbReference>
<evidence type="ECO:0008006" key="10">
    <source>
        <dbReference type="Google" id="ProtNLM"/>
    </source>
</evidence>
<dbReference type="PANTHER" id="PTHR11709:SF71">
    <property type="entry name" value="OXIDOREDUCTASE TPCJ"/>
    <property type="match status" value="1"/>
</dbReference>
<dbReference type="SUPFAM" id="SSF49503">
    <property type="entry name" value="Cupredoxins"/>
    <property type="match status" value="3"/>
</dbReference>
<dbReference type="GeneID" id="27315584"/>
<dbReference type="PROSITE" id="PS00080">
    <property type="entry name" value="MULTICOPPER_OXIDASE2"/>
    <property type="match status" value="1"/>
</dbReference>
<evidence type="ECO:0000259" key="6">
    <source>
        <dbReference type="Pfam" id="PF07731"/>
    </source>
</evidence>
<keyword evidence="9" id="KW-1185">Reference proteome</keyword>
<feature type="domain" description="Plastocyanin-like" evidence="5">
    <location>
        <begin position="247"/>
        <end position="402"/>
    </location>
</feature>
<dbReference type="Pfam" id="PF07732">
    <property type="entry name" value="Cu-oxidase_3"/>
    <property type="match status" value="1"/>
</dbReference>
<dbReference type="InterPro" id="IPR001117">
    <property type="entry name" value="Cu-oxidase_2nd"/>
</dbReference>
<feature type="domain" description="Plastocyanin-like" evidence="6">
    <location>
        <begin position="500"/>
        <end position="613"/>
    </location>
</feature>
<dbReference type="InterPro" id="IPR011706">
    <property type="entry name" value="Cu-oxidase_C"/>
</dbReference>
<evidence type="ECO:0000256" key="1">
    <source>
        <dbReference type="ARBA" id="ARBA00010609"/>
    </source>
</evidence>
<dbReference type="InterPro" id="IPR033138">
    <property type="entry name" value="Cu_oxidase_CS"/>
</dbReference>
<evidence type="ECO:0000313" key="8">
    <source>
        <dbReference type="EMBL" id="KIW00852.1"/>
    </source>
</evidence>
<dbReference type="GO" id="GO:0005507">
    <property type="term" value="F:copper ion binding"/>
    <property type="evidence" value="ECO:0007669"/>
    <property type="project" value="InterPro"/>
</dbReference>
<dbReference type="VEuPathDB" id="FungiDB:PV09_07611"/>
<dbReference type="RefSeq" id="XP_016210721.1">
    <property type="nucleotide sequence ID" value="XM_016361395.1"/>
</dbReference>
<feature type="domain" description="Plastocyanin-like" evidence="7">
    <location>
        <begin position="123"/>
        <end position="235"/>
    </location>
</feature>
<dbReference type="InParanoid" id="A0A0D1YIZ7"/>
<dbReference type="InterPro" id="IPR008972">
    <property type="entry name" value="Cupredoxin"/>
</dbReference>
<dbReference type="PROSITE" id="PS00079">
    <property type="entry name" value="MULTICOPPER_OXIDASE1"/>
    <property type="match status" value="1"/>
</dbReference>
<evidence type="ECO:0000256" key="2">
    <source>
        <dbReference type="ARBA" id="ARBA00022723"/>
    </source>
</evidence>